<evidence type="ECO:0000313" key="3">
    <source>
        <dbReference type="EMBL" id="OMJ77076.1"/>
    </source>
</evidence>
<dbReference type="Pfam" id="PF02714">
    <property type="entry name" value="RSN1_7TM"/>
    <property type="match status" value="1"/>
</dbReference>
<dbReference type="OrthoDB" id="309873at2759"/>
<evidence type="ECO:0000256" key="1">
    <source>
        <dbReference type="SAM" id="Phobius"/>
    </source>
</evidence>
<dbReference type="AlphaFoldDB" id="A0A1R2BJZ7"/>
<keyword evidence="1" id="KW-1133">Transmembrane helix</keyword>
<feature type="transmembrane region" description="Helical" evidence="1">
    <location>
        <begin position="61"/>
        <end position="81"/>
    </location>
</feature>
<keyword evidence="4" id="KW-1185">Reference proteome</keyword>
<sequence length="131" mass="14565">MLVGKRILFFPQIESFNSFNLDSFILINSCSPLAALKSAVGGVNASWVNDLPDPFGNILQAYLPSISIVMLNQLLLFLIDISAYMERHYSHTEVQNSILHKAVIYLTLNMLIIPGFTIAATKSFIDTLSDK</sequence>
<keyword evidence="1" id="KW-0472">Membrane</keyword>
<accession>A0A1R2BJZ7</accession>
<protein>
    <recommendedName>
        <fullName evidence="2">CSC1/OSCA1-like 7TM region domain-containing protein</fullName>
    </recommendedName>
</protein>
<proteinExistence type="predicted"/>
<dbReference type="GO" id="GO:0016020">
    <property type="term" value="C:membrane"/>
    <property type="evidence" value="ECO:0007669"/>
    <property type="project" value="InterPro"/>
</dbReference>
<dbReference type="InterPro" id="IPR003864">
    <property type="entry name" value="CSC1/OSCA1-like_7TM"/>
</dbReference>
<reference evidence="3 4" key="1">
    <citation type="submission" date="2016-11" db="EMBL/GenBank/DDBJ databases">
        <title>The macronuclear genome of Stentor coeruleus: a giant cell with tiny introns.</title>
        <authorList>
            <person name="Slabodnick M."/>
            <person name="Ruby J.G."/>
            <person name="Reiff S.B."/>
            <person name="Swart E.C."/>
            <person name="Gosai S."/>
            <person name="Prabakaran S."/>
            <person name="Witkowska E."/>
            <person name="Larue G.E."/>
            <person name="Fisher S."/>
            <person name="Freeman R.M."/>
            <person name="Gunawardena J."/>
            <person name="Chu W."/>
            <person name="Stover N.A."/>
            <person name="Gregory B.D."/>
            <person name="Nowacki M."/>
            <person name="Derisi J."/>
            <person name="Roy S.W."/>
            <person name="Marshall W.F."/>
            <person name="Sood P."/>
        </authorList>
    </citation>
    <scope>NUCLEOTIDE SEQUENCE [LARGE SCALE GENOMIC DNA]</scope>
    <source>
        <strain evidence="3">WM001</strain>
    </source>
</reference>
<gene>
    <name evidence="3" type="ORF">SteCoe_23429</name>
</gene>
<dbReference type="Proteomes" id="UP000187209">
    <property type="component" value="Unassembled WGS sequence"/>
</dbReference>
<evidence type="ECO:0000259" key="2">
    <source>
        <dbReference type="Pfam" id="PF02714"/>
    </source>
</evidence>
<name>A0A1R2BJZ7_9CILI</name>
<feature type="transmembrane region" description="Helical" evidence="1">
    <location>
        <begin position="102"/>
        <end position="125"/>
    </location>
</feature>
<dbReference type="EMBL" id="MPUH01000595">
    <property type="protein sequence ID" value="OMJ77076.1"/>
    <property type="molecule type" value="Genomic_DNA"/>
</dbReference>
<keyword evidence="1" id="KW-0812">Transmembrane</keyword>
<feature type="domain" description="CSC1/OSCA1-like 7TM region" evidence="2">
    <location>
        <begin position="45"/>
        <end position="123"/>
    </location>
</feature>
<organism evidence="3 4">
    <name type="scientific">Stentor coeruleus</name>
    <dbReference type="NCBI Taxonomy" id="5963"/>
    <lineage>
        <taxon>Eukaryota</taxon>
        <taxon>Sar</taxon>
        <taxon>Alveolata</taxon>
        <taxon>Ciliophora</taxon>
        <taxon>Postciliodesmatophora</taxon>
        <taxon>Heterotrichea</taxon>
        <taxon>Heterotrichida</taxon>
        <taxon>Stentoridae</taxon>
        <taxon>Stentor</taxon>
    </lineage>
</organism>
<comment type="caution">
    <text evidence="3">The sequence shown here is derived from an EMBL/GenBank/DDBJ whole genome shotgun (WGS) entry which is preliminary data.</text>
</comment>
<evidence type="ECO:0000313" key="4">
    <source>
        <dbReference type="Proteomes" id="UP000187209"/>
    </source>
</evidence>